<feature type="signal peptide" evidence="1">
    <location>
        <begin position="1"/>
        <end position="22"/>
    </location>
</feature>
<protein>
    <submittedName>
        <fullName evidence="2">Uncharacterized protein</fullName>
    </submittedName>
</protein>
<organism evidence="2 3">
    <name type="scientific">Thalassomonas actiniarum</name>
    <dbReference type="NCBI Taxonomy" id="485447"/>
    <lineage>
        <taxon>Bacteria</taxon>
        <taxon>Pseudomonadati</taxon>
        <taxon>Pseudomonadota</taxon>
        <taxon>Gammaproteobacteria</taxon>
        <taxon>Alteromonadales</taxon>
        <taxon>Colwelliaceae</taxon>
        <taxon>Thalassomonas</taxon>
    </lineage>
</organism>
<dbReference type="Proteomes" id="UP000032568">
    <property type="component" value="Chromosome"/>
</dbReference>
<reference evidence="2 3" key="1">
    <citation type="journal article" date="2015" name="Genome Announc.">
        <title>Draft Genome Sequences of Marine Isolates of Thalassomonas viridans and Thalassomonas actiniarum.</title>
        <authorList>
            <person name="Olonade I."/>
            <person name="van Zyl L.J."/>
            <person name="Trindade M."/>
        </authorList>
    </citation>
    <scope>NUCLEOTIDE SEQUENCE [LARGE SCALE GENOMIC DNA]</scope>
    <source>
        <strain evidence="2 3">A5K-106</strain>
    </source>
</reference>
<dbReference type="KEGG" id="tact:SG35_022160"/>
<name>A0AAE9YQY3_9GAMM</name>
<dbReference type="AlphaFoldDB" id="A0AAE9YQY3"/>
<sequence length="103" mass="11478">MIFYKKMSFLLAFAMLAGTAQAAKEEISELKCHVELFGGEEVIHFVNAKKNDGLNMIKKLTGKRITVTGSRKKQKIYQVRECADLHGSFKGSQANQLDAATVR</sequence>
<keyword evidence="1" id="KW-0732">Signal</keyword>
<evidence type="ECO:0000313" key="2">
    <source>
        <dbReference type="EMBL" id="WDD97961.1"/>
    </source>
</evidence>
<dbReference type="EMBL" id="CP059735">
    <property type="protein sequence ID" value="WDD97961.1"/>
    <property type="molecule type" value="Genomic_DNA"/>
</dbReference>
<keyword evidence="3" id="KW-1185">Reference proteome</keyword>
<evidence type="ECO:0000313" key="3">
    <source>
        <dbReference type="Proteomes" id="UP000032568"/>
    </source>
</evidence>
<accession>A0AAE9YQY3</accession>
<evidence type="ECO:0000256" key="1">
    <source>
        <dbReference type="SAM" id="SignalP"/>
    </source>
</evidence>
<proteinExistence type="predicted"/>
<reference evidence="2 3" key="2">
    <citation type="journal article" date="2022" name="Mar. Drugs">
        <title>Bioassay-Guided Fractionation Leads to the Detection of Cholic Acid Generated by the Rare Thalassomonas sp.</title>
        <authorList>
            <person name="Pheiffer F."/>
            <person name="Schneider Y.K."/>
            <person name="Hansen E.H."/>
            <person name="Andersen J.H."/>
            <person name="Isaksson J."/>
            <person name="Busche T."/>
            <person name="R C."/>
            <person name="Kalinowski J."/>
            <person name="Zyl L.V."/>
            <person name="Trindade M."/>
        </authorList>
    </citation>
    <scope>NUCLEOTIDE SEQUENCE [LARGE SCALE GENOMIC DNA]</scope>
    <source>
        <strain evidence="2 3">A5K-106</strain>
    </source>
</reference>
<dbReference type="InterPro" id="IPR049848">
    <property type="entry name" value="TapY2-like"/>
</dbReference>
<dbReference type="NCBIfam" id="NF038109">
    <property type="entry name" value="tapY2_fam"/>
    <property type="match status" value="1"/>
</dbReference>
<feature type="chain" id="PRO_5041924774" evidence="1">
    <location>
        <begin position="23"/>
        <end position="103"/>
    </location>
</feature>
<gene>
    <name evidence="2" type="ORF">SG35_022160</name>
</gene>
<dbReference type="RefSeq" id="WP_044830333.1">
    <property type="nucleotide sequence ID" value="NZ_CP059735.1"/>
</dbReference>